<protein>
    <submittedName>
        <fullName evidence="2">Uncharacterized protein</fullName>
    </submittedName>
</protein>
<keyword evidence="3" id="KW-1185">Reference proteome</keyword>
<organism evidence="2 3">
    <name type="scientific">Paralvinella palmiformis</name>
    <dbReference type="NCBI Taxonomy" id="53620"/>
    <lineage>
        <taxon>Eukaryota</taxon>
        <taxon>Metazoa</taxon>
        <taxon>Spiralia</taxon>
        <taxon>Lophotrochozoa</taxon>
        <taxon>Annelida</taxon>
        <taxon>Polychaeta</taxon>
        <taxon>Sedentaria</taxon>
        <taxon>Canalipalpata</taxon>
        <taxon>Terebellida</taxon>
        <taxon>Terebelliformia</taxon>
        <taxon>Alvinellidae</taxon>
        <taxon>Paralvinella</taxon>
    </lineage>
</organism>
<evidence type="ECO:0000313" key="3">
    <source>
        <dbReference type="Proteomes" id="UP001208570"/>
    </source>
</evidence>
<keyword evidence="1" id="KW-0812">Transmembrane</keyword>
<dbReference type="Proteomes" id="UP001208570">
    <property type="component" value="Unassembled WGS sequence"/>
</dbReference>
<dbReference type="Gene3D" id="3.30.420.10">
    <property type="entry name" value="Ribonuclease H-like superfamily/Ribonuclease H"/>
    <property type="match status" value="1"/>
</dbReference>
<feature type="transmembrane region" description="Helical" evidence="1">
    <location>
        <begin position="551"/>
        <end position="572"/>
    </location>
</feature>
<accession>A0AAD9N4L0</accession>
<comment type="caution">
    <text evidence="2">The sequence shown here is derived from an EMBL/GenBank/DDBJ whole genome shotgun (WGS) entry which is preliminary data.</text>
</comment>
<dbReference type="EMBL" id="JAODUP010000256">
    <property type="protein sequence ID" value="KAK2154826.1"/>
    <property type="molecule type" value="Genomic_DNA"/>
</dbReference>
<gene>
    <name evidence="2" type="ORF">LSH36_256g03021</name>
</gene>
<keyword evidence="1" id="KW-0472">Membrane</keyword>
<dbReference type="InterPro" id="IPR036397">
    <property type="entry name" value="RNaseH_sf"/>
</dbReference>
<sequence>MSPMCHNVIYTQSPINGDNEMMRRQDELRCDLANQVIVHRFSCHGRRVPGLVLDRDIPVRVNIGLGVLCQYYSDVGSIVERANDWLTKNTDLTVKECETITWMDHDVTRLDDSEQMILRKRMEEHAKTYHIRGLRAQIVTLHGEGYTTRDTAAKWRWSKTAVHNAIIKFHADGTFRDREWLGNSPAMNPVENLWTIMEDKAADEQLSSANKLRRAIKEVWDTEITQLWLLPQRRTQVQCICYTDILPDVSDTVPSLVTKVNRIIQQNQLIGQIITVQTVSVPISNGNVDTELTRWTESVSDDIPYAFCLRIFHDKSSPGNGSSLGIRDFIPCLTDEGYESFDQLSIHANTWLKDQADIILANMQSVMVQKDTGPHDETGRACFYSTPGIENLHTLEFLRILRVCYLKPAVDVVSELPVIYPFTYELFSPELVPPREGRGRNRMERMRETFIRVNSYLKSSGADIISVETVMNPMQLYLEDISELSPDEIQFLFTIRLFLTDQLAEPDELLQTLSLRTSSVGSRRPKEPSPADHPGPIFLKSVVNKNYKSRWIVVAVTVFTCMTIIVVISVIYSNP</sequence>
<proteinExistence type="predicted"/>
<dbReference type="AlphaFoldDB" id="A0AAD9N4L0"/>
<evidence type="ECO:0000256" key="1">
    <source>
        <dbReference type="SAM" id="Phobius"/>
    </source>
</evidence>
<keyword evidence="1" id="KW-1133">Transmembrane helix</keyword>
<reference evidence="2" key="1">
    <citation type="journal article" date="2023" name="Mol. Biol. Evol.">
        <title>Third-Generation Sequencing Reveals the Adaptive Role of the Epigenome in Three Deep-Sea Polychaetes.</title>
        <authorList>
            <person name="Perez M."/>
            <person name="Aroh O."/>
            <person name="Sun Y."/>
            <person name="Lan Y."/>
            <person name="Juniper S.K."/>
            <person name="Young C.R."/>
            <person name="Angers B."/>
            <person name="Qian P.Y."/>
        </authorList>
    </citation>
    <scope>NUCLEOTIDE SEQUENCE</scope>
    <source>
        <strain evidence="2">P08H-3</strain>
    </source>
</reference>
<name>A0AAD9N4L0_9ANNE</name>
<evidence type="ECO:0000313" key="2">
    <source>
        <dbReference type="EMBL" id="KAK2154826.1"/>
    </source>
</evidence>
<dbReference type="GO" id="GO:0003676">
    <property type="term" value="F:nucleic acid binding"/>
    <property type="evidence" value="ECO:0007669"/>
    <property type="project" value="InterPro"/>
</dbReference>